<dbReference type="AlphaFoldDB" id="A0A915ILL4"/>
<dbReference type="Proteomes" id="UP000887565">
    <property type="component" value="Unplaced"/>
</dbReference>
<evidence type="ECO:0000313" key="1">
    <source>
        <dbReference type="Proteomes" id="UP000887565"/>
    </source>
</evidence>
<accession>A0A915ILL4</accession>
<name>A0A915ILL4_ROMCU</name>
<sequence>MHVRKIRPPLGYYSWPKIYESPRPYRRHNSNAIIAPKPIKMIDELPDDYPIQKECKPYYIAVIFNLEWLTIKAKSIKFGPCNNDKQGILTQQSALYNLHPFESYGSQHRSPFFGSPFHFEFILKWPVQRCYEI</sequence>
<protein>
    <submittedName>
        <fullName evidence="2">Uncharacterized protein</fullName>
    </submittedName>
</protein>
<proteinExistence type="predicted"/>
<keyword evidence="1" id="KW-1185">Reference proteome</keyword>
<reference evidence="2" key="1">
    <citation type="submission" date="2022-11" db="UniProtKB">
        <authorList>
            <consortium name="WormBaseParasite"/>
        </authorList>
    </citation>
    <scope>IDENTIFICATION</scope>
</reference>
<evidence type="ECO:0000313" key="2">
    <source>
        <dbReference type="WBParaSite" id="nRc.2.0.1.t14333-RA"/>
    </source>
</evidence>
<dbReference type="WBParaSite" id="nRc.2.0.1.t14333-RA">
    <property type="protein sequence ID" value="nRc.2.0.1.t14333-RA"/>
    <property type="gene ID" value="nRc.2.0.1.g14333"/>
</dbReference>
<organism evidence="1 2">
    <name type="scientific">Romanomermis culicivorax</name>
    <name type="common">Nematode worm</name>
    <dbReference type="NCBI Taxonomy" id="13658"/>
    <lineage>
        <taxon>Eukaryota</taxon>
        <taxon>Metazoa</taxon>
        <taxon>Ecdysozoa</taxon>
        <taxon>Nematoda</taxon>
        <taxon>Enoplea</taxon>
        <taxon>Dorylaimia</taxon>
        <taxon>Mermithida</taxon>
        <taxon>Mermithoidea</taxon>
        <taxon>Mermithidae</taxon>
        <taxon>Romanomermis</taxon>
    </lineage>
</organism>